<dbReference type="Gene3D" id="1.10.10.10">
    <property type="entry name" value="Winged helix-like DNA-binding domain superfamily/Winged helix DNA-binding domain"/>
    <property type="match status" value="1"/>
</dbReference>
<dbReference type="EMBL" id="CP061839">
    <property type="protein sequence ID" value="QOW62226.1"/>
    <property type="molecule type" value="Genomic_DNA"/>
</dbReference>
<evidence type="ECO:0000256" key="1">
    <source>
        <dbReference type="ARBA" id="ARBA00023015"/>
    </source>
</evidence>
<keyword evidence="3" id="KW-0804">Transcription</keyword>
<evidence type="ECO:0000313" key="6">
    <source>
        <dbReference type="Proteomes" id="UP000593915"/>
    </source>
</evidence>
<keyword evidence="2" id="KW-0238">DNA-binding</keyword>
<keyword evidence="1" id="KW-0805">Transcription regulation</keyword>
<dbReference type="GO" id="GO:0003700">
    <property type="term" value="F:DNA-binding transcription factor activity"/>
    <property type="evidence" value="ECO:0007669"/>
    <property type="project" value="InterPro"/>
</dbReference>
<evidence type="ECO:0000256" key="3">
    <source>
        <dbReference type="ARBA" id="ARBA00023163"/>
    </source>
</evidence>
<reference evidence="5 6" key="1">
    <citation type="submission" date="2020-09" db="EMBL/GenBank/DDBJ databases">
        <title>Characterization of Treponema spp. from bovine digital dermatitis in Korea.</title>
        <authorList>
            <person name="Espiritu H.M."/>
            <person name="Cho Y.I."/>
            <person name="Mamuad L."/>
        </authorList>
    </citation>
    <scope>NUCLEOTIDE SEQUENCE [LARGE SCALE GENOMIC DNA]</scope>
    <source>
        <strain evidence="5 6">KS1</strain>
    </source>
</reference>
<sequence>MRTYNKWHGEIKKRLADVGITHPQFVVLTSIGYLSQTESEITQVMVSKISGMDVMSVSQVLGLLERAGFVLRKEHSKDTRAKSVSLTKDGVKVLKKAVPIVESIDKMFFDSLKTKKKEFMDSLHLLSGFKF</sequence>
<evidence type="ECO:0000259" key="4">
    <source>
        <dbReference type="PROSITE" id="PS50995"/>
    </source>
</evidence>
<evidence type="ECO:0000256" key="2">
    <source>
        <dbReference type="ARBA" id="ARBA00023125"/>
    </source>
</evidence>
<feature type="domain" description="HTH marR-type" evidence="4">
    <location>
        <begin position="1"/>
        <end position="131"/>
    </location>
</feature>
<dbReference type="Pfam" id="PF01047">
    <property type="entry name" value="MarR"/>
    <property type="match status" value="1"/>
</dbReference>
<dbReference type="SMART" id="SM00347">
    <property type="entry name" value="HTH_MARR"/>
    <property type="match status" value="1"/>
</dbReference>
<dbReference type="InterPro" id="IPR000835">
    <property type="entry name" value="HTH_MarR-typ"/>
</dbReference>
<name>A0A7S7AY43_9SPIR</name>
<protein>
    <submittedName>
        <fullName evidence="5">MarR family transcriptional regulator</fullName>
    </submittedName>
</protein>
<dbReference type="InterPro" id="IPR036390">
    <property type="entry name" value="WH_DNA-bd_sf"/>
</dbReference>
<dbReference type="Proteomes" id="UP000593915">
    <property type="component" value="Chromosome"/>
</dbReference>
<proteinExistence type="predicted"/>
<dbReference type="PRINTS" id="PR00598">
    <property type="entry name" value="HTHMARR"/>
</dbReference>
<evidence type="ECO:0000313" key="5">
    <source>
        <dbReference type="EMBL" id="QOW62226.1"/>
    </source>
</evidence>
<dbReference type="PANTHER" id="PTHR42756:SF1">
    <property type="entry name" value="TRANSCRIPTIONAL REPRESSOR OF EMRAB OPERON"/>
    <property type="match status" value="1"/>
</dbReference>
<dbReference type="SUPFAM" id="SSF46785">
    <property type="entry name" value="Winged helix' DNA-binding domain"/>
    <property type="match status" value="1"/>
</dbReference>
<dbReference type="PANTHER" id="PTHR42756">
    <property type="entry name" value="TRANSCRIPTIONAL REGULATOR, MARR"/>
    <property type="match status" value="1"/>
</dbReference>
<organism evidence="5 6">
    <name type="scientific">Treponema pedis</name>
    <dbReference type="NCBI Taxonomy" id="409322"/>
    <lineage>
        <taxon>Bacteria</taxon>
        <taxon>Pseudomonadati</taxon>
        <taxon>Spirochaetota</taxon>
        <taxon>Spirochaetia</taxon>
        <taxon>Spirochaetales</taxon>
        <taxon>Treponemataceae</taxon>
        <taxon>Treponema</taxon>
    </lineage>
</organism>
<accession>A0A7S7AY43</accession>
<dbReference type="GO" id="GO:0003677">
    <property type="term" value="F:DNA binding"/>
    <property type="evidence" value="ECO:0007669"/>
    <property type="project" value="UniProtKB-KW"/>
</dbReference>
<dbReference type="AlphaFoldDB" id="A0A7S7AY43"/>
<dbReference type="InterPro" id="IPR036388">
    <property type="entry name" value="WH-like_DNA-bd_sf"/>
</dbReference>
<gene>
    <name evidence="5" type="ORF">IFE08_11995</name>
</gene>
<dbReference type="PROSITE" id="PS50995">
    <property type="entry name" value="HTH_MARR_2"/>
    <property type="match status" value="1"/>
</dbReference>